<organism evidence="4 5">
    <name type="scientific">Byssochlamys spectabilis</name>
    <name type="common">Paecilomyces variotii</name>
    <dbReference type="NCBI Taxonomy" id="264951"/>
    <lineage>
        <taxon>Eukaryota</taxon>
        <taxon>Fungi</taxon>
        <taxon>Dikarya</taxon>
        <taxon>Ascomycota</taxon>
        <taxon>Pezizomycotina</taxon>
        <taxon>Eurotiomycetes</taxon>
        <taxon>Eurotiomycetidae</taxon>
        <taxon>Eurotiales</taxon>
        <taxon>Thermoascaceae</taxon>
        <taxon>Paecilomyces</taxon>
    </lineage>
</organism>
<feature type="compositionally biased region" description="Basic and acidic residues" evidence="2">
    <location>
        <begin position="387"/>
        <end position="396"/>
    </location>
</feature>
<dbReference type="Pfam" id="PF17111">
    <property type="entry name" value="PigL_N"/>
    <property type="match status" value="2"/>
</dbReference>
<accession>A0A443I173</accession>
<dbReference type="InterPro" id="IPR031348">
    <property type="entry name" value="PigL_N"/>
</dbReference>
<dbReference type="AlphaFoldDB" id="A0A443I173"/>
<comment type="caution">
    <text evidence="4">The sequence shown here is derived from an EMBL/GenBank/DDBJ whole genome shotgun (WGS) entry which is preliminary data.</text>
</comment>
<evidence type="ECO:0000313" key="5">
    <source>
        <dbReference type="Proteomes" id="UP000283841"/>
    </source>
</evidence>
<dbReference type="RefSeq" id="XP_028487467.1">
    <property type="nucleotide sequence ID" value="XM_028625545.1"/>
</dbReference>
<dbReference type="Proteomes" id="UP000283841">
    <property type="component" value="Unassembled WGS sequence"/>
</dbReference>
<evidence type="ECO:0000256" key="2">
    <source>
        <dbReference type="SAM" id="MobiDB-lite"/>
    </source>
</evidence>
<dbReference type="VEuPathDB" id="FungiDB:C8Q69DRAFT_151044"/>
<name>A0A443I173_BYSSP</name>
<feature type="region of interest" description="Disordered" evidence="2">
    <location>
        <begin position="387"/>
        <end position="428"/>
    </location>
</feature>
<reference evidence="4 5" key="1">
    <citation type="journal article" date="2018" name="Front. Microbiol.">
        <title>Genomic and genetic insights into a cosmopolitan fungus, Paecilomyces variotii (Eurotiales).</title>
        <authorList>
            <person name="Urquhart A.S."/>
            <person name="Mondo S.J."/>
            <person name="Makela M.R."/>
            <person name="Hane J.K."/>
            <person name="Wiebenga A."/>
            <person name="He G."/>
            <person name="Mihaltcheva S."/>
            <person name="Pangilinan J."/>
            <person name="Lipzen A."/>
            <person name="Barry K."/>
            <person name="de Vries R.P."/>
            <person name="Grigoriev I.V."/>
            <person name="Idnurm A."/>
        </authorList>
    </citation>
    <scope>NUCLEOTIDE SEQUENCE [LARGE SCALE GENOMIC DNA]</scope>
    <source>
        <strain evidence="4 5">CBS 101075</strain>
    </source>
</reference>
<dbReference type="STRING" id="264951.A0A443I173"/>
<evidence type="ECO:0000313" key="4">
    <source>
        <dbReference type="EMBL" id="RWQ97822.1"/>
    </source>
</evidence>
<evidence type="ECO:0000259" key="3">
    <source>
        <dbReference type="Pfam" id="PF17111"/>
    </source>
</evidence>
<feature type="coiled-coil region" evidence="1">
    <location>
        <begin position="148"/>
        <end position="186"/>
    </location>
</feature>
<keyword evidence="5" id="KW-1185">Reference proteome</keyword>
<dbReference type="GeneID" id="39594822"/>
<sequence length="428" mass="47382">MADPLSVTTSIIALAGFALQTSKTLYTLLDSFKSNRRSIRELREELESLQEVLESLKRLAAENEGDLESLKLPLFRCGKICEEFAEVIEKCTSHSQESRTSFRDWTKLQYKGDDITKFKVKLSEYKATISIALASATFRTVAITANVLKEYKDLVDNTTSDLSDHLEEVEQKLQDLSSRNVESSGDISELQAIEEERRSIQQCLQICTQVSSYIEEIQFGNPKSPSSGLEGKSLSEATKAAEYLKISLATKLTGSTLEECKARLHAASSQLRVQLESLDSKIRSLSKQRPNLSTGEAEDLKRFKEERDSITQCLAICTEASDLADNPRTNVFEDIQSADSSHQVIVSTLGDLITARRVSAESGSAQWLGQMSDETLRCLAEKYVPTAEKENRDPGGEKTAGFANRYGAGHQLNSRHGDAKRSSPSGSR</sequence>
<feature type="domain" description="Azaphilone pigments biosynthesis cluster protein L N-terminal" evidence="3">
    <location>
        <begin position="2"/>
        <end position="208"/>
    </location>
</feature>
<feature type="domain" description="Azaphilone pigments biosynthesis cluster protein L N-terminal" evidence="3">
    <location>
        <begin position="249"/>
        <end position="318"/>
    </location>
</feature>
<protein>
    <recommendedName>
        <fullName evidence="3">Azaphilone pigments biosynthesis cluster protein L N-terminal domain-containing protein</fullName>
    </recommendedName>
</protein>
<dbReference type="OrthoDB" id="5068804at2759"/>
<evidence type="ECO:0000256" key="1">
    <source>
        <dbReference type="SAM" id="Coils"/>
    </source>
</evidence>
<proteinExistence type="predicted"/>
<gene>
    <name evidence="4" type="ORF">C8Q69DRAFT_151044</name>
</gene>
<keyword evidence="1" id="KW-0175">Coiled coil</keyword>
<dbReference type="EMBL" id="RCNU01000002">
    <property type="protein sequence ID" value="RWQ97822.1"/>
    <property type="molecule type" value="Genomic_DNA"/>
</dbReference>
<feature type="coiled-coil region" evidence="1">
    <location>
        <begin position="29"/>
        <end position="66"/>
    </location>
</feature>